<comment type="cofactor">
    <cofactor evidence="14">
        <name>[4Fe-4S] cluster</name>
        <dbReference type="ChEBI" id="CHEBI:49883"/>
    </cofactor>
    <text evidence="14">Binds 1 [4Fe-4S] cluster.</text>
</comment>
<dbReference type="InterPro" id="IPR005760">
    <property type="entry name" value="A/G_AdeGlyc_MutY"/>
</dbReference>
<dbReference type="Pfam" id="PF00633">
    <property type="entry name" value="HHH"/>
    <property type="match status" value="1"/>
</dbReference>
<evidence type="ECO:0000256" key="12">
    <source>
        <dbReference type="ARBA" id="ARBA00023204"/>
    </source>
</evidence>
<dbReference type="GO" id="GO:0032357">
    <property type="term" value="F:oxidized purine DNA binding"/>
    <property type="evidence" value="ECO:0007669"/>
    <property type="project" value="TreeGrafter"/>
</dbReference>
<dbReference type="GO" id="GO:0051539">
    <property type="term" value="F:4 iron, 4 sulfur cluster binding"/>
    <property type="evidence" value="ECO:0007669"/>
    <property type="project" value="UniProtKB-UniRule"/>
</dbReference>
<dbReference type="PANTHER" id="PTHR42944:SF1">
    <property type="entry name" value="ADENINE DNA GLYCOSYLASE"/>
    <property type="match status" value="1"/>
</dbReference>
<dbReference type="NCBIfam" id="TIGR01084">
    <property type="entry name" value="mutY"/>
    <property type="match status" value="1"/>
</dbReference>
<evidence type="ECO:0000256" key="11">
    <source>
        <dbReference type="ARBA" id="ARBA00023014"/>
    </source>
</evidence>
<keyword evidence="12" id="KW-0234">DNA repair</keyword>
<dbReference type="STRING" id="406100.SAMN04488052_11622"/>
<keyword evidence="8 14" id="KW-0227">DNA damage</keyword>
<dbReference type="GO" id="GO:0006284">
    <property type="term" value="P:base-excision repair"/>
    <property type="evidence" value="ECO:0007669"/>
    <property type="project" value="UniProtKB-UniRule"/>
</dbReference>
<keyword evidence="9" id="KW-0378">Hydrolase</keyword>
<dbReference type="AlphaFoldDB" id="A0A1H8VUU3"/>
<dbReference type="EC" id="3.2.2.31" evidence="4 14"/>
<evidence type="ECO:0000256" key="9">
    <source>
        <dbReference type="ARBA" id="ARBA00022801"/>
    </source>
</evidence>
<dbReference type="CDD" id="cd03431">
    <property type="entry name" value="NUDIX_DNA_Glycosylase_C-MutY"/>
    <property type="match status" value="1"/>
</dbReference>
<evidence type="ECO:0000313" key="17">
    <source>
        <dbReference type="Proteomes" id="UP000199657"/>
    </source>
</evidence>
<dbReference type="InterPro" id="IPR011257">
    <property type="entry name" value="DNA_glycosylase"/>
</dbReference>
<evidence type="ECO:0000256" key="5">
    <source>
        <dbReference type="ARBA" id="ARBA00022023"/>
    </source>
</evidence>
<dbReference type="GO" id="GO:0034039">
    <property type="term" value="F:8-oxo-7,8-dihydroguanine DNA N-glycosylase activity"/>
    <property type="evidence" value="ECO:0007669"/>
    <property type="project" value="TreeGrafter"/>
</dbReference>
<keyword evidence="13 14" id="KW-0326">Glycosidase</keyword>
<dbReference type="SMART" id="SM00525">
    <property type="entry name" value="FES"/>
    <property type="match status" value="1"/>
</dbReference>
<organism evidence="16 17">
    <name type="scientific">Aquisalimonas asiatica</name>
    <dbReference type="NCBI Taxonomy" id="406100"/>
    <lineage>
        <taxon>Bacteria</taxon>
        <taxon>Pseudomonadati</taxon>
        <taxon>Pseudomonadota</taxon>
        <taxon>Gammaproteobacteria</taxon>
        <taxon>Chromatiales</taxon>
        <taxon>Ectothiorhodospiraceae</taxon>
        <taxon>Aquisalimonas</taxon>
    </lineage>
</organism>
<evidence type="ECO:0000256" key="14">
    <source>
        <dbReference type="RuleBase" id="RU365096"/>
    </source>
</evidence>
<dbReference type="OrthoDB" id="9802365at2"/>
<dbReference type="FunFam" id="1.10.340.30:FF:000002">
    <property type="entry name" value="Adenine DNA glycosylase"/>
    <property type="match status" value="1"/>
</dbReference>
<keyword evidence="11" id="KW-0411">Iron-sulfur</keyword>
<sequence>MVPEAAEAERFQAQLLAWYDHNGRHALPWKQPATPYRVWVSEIMLQQTQVSVVIPYFERFMERFPDVAALAAAPLDDVLAHWAGLGYYARARNLHRAAQRIVDDHGGAMPERIEEWEALPGVGRSTAGAILSLSMGQRHAILDGNVKRVLARYGAVPGWPGRTAVARELWAVAETLTPEARCADYNQAMMDLGATVCTRRNPACLLCPVSQGCRARAQGEQEAYPEPKPSKRLPVRQTRMLLIESDQGVLLQRRPPTGIWGGLWSFPECPVDADPVAHCRAELGITIDVPEVWSGFRHTFSHYHLDIEPVHARLTGSADRVMTGAEAVWYNEHSPLGRGVAAPVHRLLQHFHQGA</sequence>
<accession>A0A1H8VUU3</accession>
<dbReference type="Pfam" id="PF14815">
    <property type="entry name" value="NUDIX_4"/>
    <property type="match status" value="1"/>
</dbReference>
<evidence type="ECO:0000256" key="4">
    <source>
        <dbReference type="ARBA" id="ARBA00012045"/>
    </source>
</evidence>
<dbReference type="InterPro" id="IPR015797">
    <property type="entry name" value="NUDIX_hydrolase-like_dom_sf"/>
</dbReference>
<dbReference type="SUPFAM" id="SSF55811">
    <property type="entry name" value="Nudix"/>
    <property type="match status" value="1"/>
</dbReference>
<proteinExistence type="inferred from homology"/>
<dbReference type="Proteomes" id="UP000199657">
    <property type="component" value="Unassembled WGS sequence"/>
</dbReference>
<comment type="similarity">
    <text evidence="3 14">Belongs to the Nth/MutY family.</text>
</comment>
<evidence type="ECO:0000313" key="16">
    <source>
        <dbReference type="EMBL" id="SEP19212.1"/>
    </source>
</evidence>
<name>A0A1H8VUU3_9GAMM</name>
<reference evidence="16 17" key="1">
    <citation type="submission" date="2016-10" db="EMBL/GenBank/DDBJ databases">
        <authorList>
            <person name="de Groot N.N."/>
        </authorList>
    </citation>
    <scope>NUCLEOTIDE SEQUENCE [LARGE SCALE GENOMIC DNA]</scope>
    <source>
        <strain evidence="16 17">CGMCC 1.6291</strain>
    </source>
</reference>
<dbReference type="FunFam" id="1.10.1670.10:FF:000002">
    <property type="entry name" value="Adenine DNA glycosylase"/>
    <property type="match status" value="1"/>
</dbReference>
<dbReference type="EMBL" id="FOEG01000016">
    <property type="protein sequence ID" value="SEP19212.1"/>
    <property type="molecule type" value="Genomic_DNA"/>
</dbReference>
<comment type="catalytic activity">
    <reaction evidence="1 14">
        <text>Hydrolyzes free adenine bases from 7,8-dihydro-8-oxoguanine:adenine mismatched double-stranded DNA, leaving an apurinic site.</text>
        <dbReference type="EC" id="3.2.2.31"/>
    </reaction>
</comment>
<dbReference type="Gene3D" id="1.10.340.30">
    <property type="entry name" value="Hypothetical protein, domain 2"/>
    <property type="match status" value="1"/>
</dbReference>
<evidence type="ECO:0000256" key="1">
    <source>
        <dbReference type="ARBA" id="ARBA00000843"/>
    </source>
</evidence>
<dbReference type="RefSeq" id="WP_091646519.1">
    <property type="nucleotide sequence ID" value="NZ_FOEG01000016.1"/>
</dbReference>
<dbReference type="GO" id="GO:0035485">
    <property type="term" value="F:adenine/guanine mispair binding"/>
    <property type="evidence" value="ECO:0007669"/>
    <property type="project" value="TreeGrafter"/>
</dbReference>
<dbReference type="PROSITE" id="PS01155">
    <property type="entry name" value="ENDONUCLEASE_III_2"/>
    <property type="match status" value="1"/>
</dbReference>
<dbReference type="GO" id="GO:0046872">
    <property type="term" value="F:metal ion binding"/>
    <property type="evidence" value="ECO:0007669"/>
    <property type="project" value="UniProtKB-UniRule"/>
</dbReference>
<evidence type="ECO:0000256" key="6">
    <source>
        <dbReference type="ARBA" id="ARBA00022485"/>
    </source>
</evidence>
<dbReference type="GO" id="GO:0000701">
    <property type="term" value="F:purine-specific mismatch base pair DNA N-glycosylase activity"/>
    <property type="evidence" value="ECO:0007669"/>
    <property type="project" value="UniProtKB-EC"/>
</dbReference>
<evidence type="ECO:0000256" key="3">
    <source>
        <dbReference type="ARBA" id="ARBA00008343"/>
    </source>
</evidence>
<evidence type="ECO:0000256" key="7">
    <source>
        <dbReference type="ARBA" id="ARBA00022723"/>
    </source>
</evidence>
<dbReference type="InterPro" id="IPR000445">
    <property type="entry name" value="HhH_motif"/>
</dbReference>
<dbReference type="CDD" id="cd00056">
    <property type="entry name" value="ENDO3c"/>
    <property type="match status" value="1"/>
</dbReference>
<gene>
    <name evidence="16" type="ORF">SAMN04488052_11622</name>
</gene>
<dbReference type="Gene3D" id="1.10.1670.10">
    <property type="entry name" value="Helix-hairpin-Helix base-excision DNA repair enzymes (C-terminal)"/>
    <property type="match status" value="1"/>
</dbReference>
<dbReference type="PANTHER" id="PTHR42944">
    <property type="entry name" value="ADENINE DNA GLYCOSYLASE"/>
    <property type="match status" value="1"/>
</dbReference>
<evidence type="ECO:0000256" key="2">
    <source>
        <dbReference type="ARBA" id="ARBA00002933"/>
    </source>
</evidence>
<keyword evidence="6" id="KW-0004">4Fe-4S</keyword>
<evidence type="ECO:0000256" key="8">
    <source>
        <dbReference type="ARBA" id="ARBA00022763"/>
    </source>
</evidence>
<dbReference type="InterPro" id="IPR003265">
    <property type="entry name" value="HhH-GPD_domain"/>
</dbReference>
<dbReference type="PROSITE" id="PS00764">
    <property type="entry name" value="ENDONUCLEASE_III_1"/>
    <property type="match status" value="1"/>
</dbReference>
<evidence type="ECO:0000256" key="10">
    <source>
        <dbReference type="ARBA" id="ARBA00023004"/>
    </source>
</evidence>
<dbReference type="InterPro" id="IPR023170">
    <property type="entry name" value="HhH_base_excis_C"/>
</dbReference>
<dbReference type="SUPFAM" id="SSF48150">
    <property type="entry name" value="DNA-glycosylase"/>
    <property type="match status" value="1"/>
</dbReference>
<keyword evidence="10 14" id="KW-0408">Iron</keyword>
<dbReference type="Gene3D" id="3.90.79.10">
    <property type="entry name" value="Nucleoside Triphosphate Pyrophosphohydrolase"/>
    <property type="match status" value="1"/>
</dbReference>
<evidence type="ECO:0000259" key="15">
    <source>
        <dbReference type="SMART" id="SM00478"/>
    </source>
</evidence>
<dbReference type="InterPro" id="IPR029119">
    <property type="entry name" value="MutY_C"/>
</dbReference>
<keyword evidence="7" id="KW-0479">Metal-binding</keyword>
<dbReference type="Pfam" id="PF00730">
    <property type="entry name" value="HhH-GPD"/>
    <property type="match status" value="1"/>
</dbReference>
<dbReference type="NCBIfam" id="NF008132">
    <property type="entry name" value="PRK10880.1"/>
    <property type="match status" value="1"/>
</dbReference>
<feature type="domain" description="HhH-GPD" evidence="15">
    <location>
        <begin position="44"/>
        <end position="195"/>
    </location>
</feature>
<dbReference type="InterPro" id="IPR003651">
    <property type="entry name" value="Endonuclease3_FeS-loop_motif"/>
</dbReference>
<evidence type="ECO:0000256" key="13">
    <source>
        <dbReference type="ARBA" id="ARBA00023295"/>
    </source>
</evidence>
<dbReference type="SMART" id="SM00478">
    <property type="entry name" value="ENDO3c"/>
    <property type="match status" value="1"/>
</dbReference>
<keyword evidence="17" id="KW-1185">Reference proteome</keyword>
<comment type="function">
    <text evidence="2">Adenine glycosylase active on G-A mispairs. MutY also corrects error-prone DNA synthesis past GO lesions which are due to the oxidatively damaged form of guanine: 7,8-dihydro-8-oxoguanine (8-oxo-dGTP).</text>
</comment>
<dbReference type="InterPro" id="IPR044298">
    <property type="entry name" value="MIG/MutY"/>
</dbReference>
<dbReference type="GO" id="GO:0006298">
    <property type="term" value="P:mismatch repair"/>
    <property type="evidence" value="ECO:0007669"/>
    <property type="project" value="TreeGrafter"/>
</dbReference>
<dbReference type="InterPro" id="IPR004035">
    <property type="entry name" value="Endouclease-III_FeS-bd_BS"/>
</dbReference>
<protein>
    <recommendedName>
        <fullName evidence="5 14">Adenine DNA glycosylase</fullName>
        <ecNumber evidence="4 14">3.2.2.31</ecNumber>
    </recommendedName>
</protein>
<dbReference type="InterPro" id="IPR004036">
    <property type="entry name" value="Endonuclease-III-like_CS2"/>
</dbReference>